<name>A5B6U8_VITVI</name>
<evidence type="ECO:0000259" key="1">
    <source>
        <dbReference type="Pfam" id="PF14111"/>
    </source>
</evidence>
<dbReference type="AlphaFoldDB" id="A5B6U8"/>
<dbReference type="EMBL" id="AM448722">
    <property type="protein sequence ID" value="CAN65303.1"/>
    <property type="molecule type" value="Genomic_DNA"/>
</dbReference>
<organism evidence="2">
    <name type="scientific">Vitis vinifera</name>
    <name type="common">Grape</name>
    <dbReference type="NCBI Taxonomy" id="29760"/>
    <lineage>
        <taxon>Eukaryota</taxon>
        <taxon>Viridiplantae</taxon>
        <taxon>Streptophyta</taxon>
        <taxon>Embryophyta</taxon>
        <taxon>Tracheophyta</taxon>
        <taxon>Spermatophyta</taxon>
        <taxon>Magnoliopsida</taxon>
        <taxon>eudicotyledons</taxon>
        <taxon>Gunneridae</taxon>
        <taxon>Pentapetalae</taxon>
        <taxon>rosids</taxon>
        <taxon>Vitales</taxon>
        <taxon>Vitaceae</taxon>
        <taxon>Viteae</taxon>
        <taxon>Vitis</taxon>
    </lineage>
</organism>
<reference evidence="2" key="1">
    <citation type="journal article" date="2007" name="PLoS ONE">
        <title>The first genome sequence of an elite grapevine cultivar (Pinot noir Vitis vinifera L.): coping with a highly heterozygous genome.</title>
        <authorList>
            <person name="Velasco R."/>
            <person name="Zharkikh A."/>
            <person name="Troggio M."/>
            <person name="Cartwright D.A."/>
            <person name="Cestaro A."/>
            <person name="Pruss D."/>
            <person name="Pindo M."/>
            <person name="FitzGerald L.M."/>
            <person name="Vezzulli S."/>
            <person name="Reid J."/>
            <person name="Malacarne G."/>
            <person name="Iliev D."/>
            <person name="Coppola G."/>
            <person name="Wardell B."/>
            <person name="Micheletti D."/>
            <person name="Macalma T."/>
            <person name="Facci M."/>
            <person name="Mitchell J.T."/>
            <person name="Perazzolli M."/>
            <person name="Eldredge G."/>
            <person name="Gatto P."/>
            <person name="Oyzerski R."/>
            <person name="Moretto M."/>
            <person name="Gutin N."/>
            <person name="Stefanini M."/>
            <person name="Chen Y."/>
            <person name="Segala C."/>
            <person name="Davenport C."/>
            <person name="Dematte L."/>
            <person name="Mraz A."/>
            <person name="Battilana J."/>
            <person name="Stormo K."/>
            <person name="Costa F."/>
            <person name="Tao Q."/>
            <person name="Si-Ammour A."/>
            <person name="Harkins T."/>
            <person name="Lackey A."/>
            <person name="Perbost C."/>
            <person name="Taillon B."/>
            <person name="Stella A."/>
            <person name="Solovyev V."/>
            <person name="Fawcett J.A."/>
            <person name="Sterck L."/>
            <person name="Vandepoele K."/>
            <person name="Grando S.M."/>
            <person name="Toppo S."/>
            <person name="Moser C."/>
            <person name="Lanchbury J."/>
            <person name="Bogden R."/>
            <person name="Skolnick M."/>
            <person name="Sgaramella V."/>
            <person name="Bhatnagar S.K."/>
            <person name="Fontana P."/>
            <person name="Gutin A."/>
            <person name="Van de Peer Y."/>
            <person name="Salamini F."/>
            <person name="Viola R."/>
        </authorList>
    </citation>
    <scope>NUCLEOTIDE SEQUENCE</scope>
</reference>
<accession>A5B6U8</accession>
<proteinExistence type="predicted"/>
<dbReference type="InterPro" id="IPR025558">
    <property type="entry name" value="DUF4283"/>
</dbReference>
<gene>
    <name evidence="2" type="ORF">VITISV_042317</name>
</gene>
<dbReference type="Pfam" id="PF14111">
    <property type="entry name" value="DUF4283"/>
    <property type="match status" value="1"/>
</dbReference>
<evidence type="ECO:0000313" key="2">
    <source>
        <dbReference type="EMBL" id="CAN65303.1"/>
    </source>
</evidence>
<feature type="domain" description="DUF4283" evidence="1">
    <location>
        <begin position="121"/>
        <end position="202"/>
    </location>
</feature>
<protein>
    <recommendedName>
        <fullName evidence="1">DUF4283 domain-containing protein</fullName>
    </recommendedName>
</protein>
<sequence>MRGGKCWVAIELKSFEVSVEEVRGKLKGIIMERSRGLSSWIRFGDLSLRNLLEGFEECCREEKEGRLTKAVTKDGKAEKSLGKSVEGEKKVFMDVARESAERIGDSLRLQFGGRELRGRENVLDRCFVGRWGNGSMVESKMASFRKWGERFWNLKKGVKVMKLGGAFFLLEFEDEEKAERVLKRGMRHYKDKLLHLERWRSEGKRFREEREVGSRERSSGGMGKDIWCAGKDDGACSVRKTRGEKKGDGDGTVEIVDGFSSFGKGIGEKGGEGVGLRENRGSIAFNGCRPVCLDAQAQGNAGLLCEGSTNLLSFGLGRALREDERCGPKSFWEAGQSSKVAVRVSDPDRVFLDEPLKKEEDLVDGKGSKEVEGDLGSFSPTDACLMEEASRVEGALIEIEEGHDAVVILKENERELSVSPLRVLLAKERDFEKGVGESFPIKGGEGWEGLGRGRGCGDVKGFEGEILKLLNRMKERRERFVRVSGKKKKGQRSSRFDRELKKLECLVNYGVYRPTLKLDREDFLSELGAIRGLWSEPWRPFKLFSNSYHSPILLNGGGMRRGPTSFRFENMWLKEEGFKEVLKKWWEGIQVNGSASFILAEKLKALKPILRSWNKEEESARSLSMEEEEARKEARETYKKWVLLEEVSWRQKSREIWLQEGDRNTRFFLHMANAHRRRNQPTRVKVNGRWFTKESEIKEEVSRAFQGLLANPSGRKPNIDGLILERLEDLDVEGLEKPFSEKEVFSALSSFYGEKAPGPEGFSMTF</sequence>